<dbReference type="GO" id="GO:0000287">
    <property type="term" value="F:magnesium ion binding"/>
    <property type="evidence" value="ECO:0007669"/>
    <property type="project" value="UniProtKB-UniRule"/>
</dbReference>
<evidence type="ECO:0000256" key="6">
    <source>
        <dbReference type="ARBA" id="ARBA00022723"/>
    </source>
</evidence>
<dbReference type="InterPro" id="IPR045864">
    <property type="entry name" value="aa-tRNA-synth_II/BPL/LPL"/>
</dbReference>
<dbReference type="AlphaFoldDB" id="A0A8J6I2R6"/>
<comment type="similarity">
    <text evidence="2 13">Belongs to the class-II aminoacyl-tRNA synthetase family. Phe-tRNA synthetase alpha subunit type 1 subfamily.</text>
</comment>
<dbReference type="EC" id="6.1.1.20" evidence="13"/>
<comment type="cofactor">
    <cofactor evidence="13">
        <name>Mg(2+)</name>
        <dbReference type="ChEBI" id="CHEBI:18420"/>
    </cofactor>
    <text evidence="13">Binds 2 magnesium ions per tetramer.</text>
</comment>
<dbReference type="GO" id="GO:0005737">
    <property type="term" value="C:cytoplasm"/>
    <property type="evidence" value="ECO:0007669"/>
    <property type="project" value="UniProtKB-SubCell"/>
</dbReference>
<evidence type="ECO:0000256" key="9">
    <source>
        <dbReference type="ARBA" id="ARBA00022842"/>
    </source>
</evidence>
<keyword evidence="7 13" id="KW-0547">Nucleotide-binding</keyword>
<keyword evidence="14" id="KW-0175">Coiled coil</keyword>
<dbReference type="HAMAP" id="MF_00281">
    <property type="entry name" value="Phe_tRNA_synth_alpha1"/>
    <property type="match status" value="1"/>
</dbReference>
<evidence type="ECO:0000313" key="17">
    <source>
        <dbReference type="Proteomes" id="UP000657177"/>
    </source>
</evidence>
<evidence type="ECO:0000256" key="7">
    <source>
        <dbReference type="ARBA" id="ARBA00022741"/>
    </source>
</evidence>
<evidence type="ECO:0000256" key="8">
    <source>
        <dbReference type="ARBA" id="ARBA00022840"/>
    </source>
</evidence>
<dbReference type="NCBIfam" id="TIGR00468">
    <property type="entry name" value="pheS"/>
    <property type="match status" value="1"/>
</dbReference>
<evidence type="ECO:0000256" key="14">
    <source>
        <dbReference type="SAM" id="Coils"/>
    </source>
</evidence>
<dbReference type="GO" id="GO:0005524">
    <property type="term" value="F:ATP binding"/>
    <property type="evidence" value="ECO:0007669"/>
    <property type="project" value="UniProtKB-UniRule"/>
</dbReference>
<evidence type="ECO:0000256" key="13">
    <source>
        <dbReference type="HAMAP-Rule" id="MF_00281"/>
    </source>
</evidence>
<keyword evidence="9 13" id="KW-0460">Magnesium</keyword>
<dbReference type="SUPFAM" id="SSF46589">
    <property type="entry name" value="tRNA-binding arm"/>
    <property type="match status" value="1"/>
</dbReference>
<evidence type="ECO:0000259" key="15">
    <source>
        <dbReference type="PROSITE" id="PS50862"/>
    </source>
</evidence>
<comment type="subcellular location">
    <subcellularLocation>
        <location evidence="1 13">Cytoplasm</location>
    </subcellularLocation>
</comment>
<dbReference type="Gene3D" id="3.30.930.10">
    <property type="entry name" value="Bira Bifunctional Protein, Domain 2"/>
    <property type="match status" value="1"/>
</dbReference>
<feature type="coiled-coil region" evidence="14">
    <location>
        <begin position="61"/>
        <end position="94"/>
    </location>
</feature>
<evidence type="ECO:0000313" key="16">
    <source>
        <dbReference type="EMBL" id="MBA2133614.1"/>
    </source>
</evidence>
<dbReference type="PROSITE" id="PS50862">
    <property type="entry name" value="AA_TRNA_LIGASE_II"/>
    <property type="match status" value="1"/>
</dbReference>
<comment type="subunit">
    <text evidence="3 13">Tetramer of two alpha and two beta subunits.</text>
</comment>
<evidence type="ECO:0000256" key="10">
    <source>
        <dbReference type="ARBA" id="ARBA00022917"/>
    </source>
</evidence>
<dbReference type="FunFam" id="3.30.930.10:FF:000003">
    <property type="entry name" value="Phenylalanine--tRNA ligase alpha subunit"/>
    <property type="match status" value="1"/>
</dbReference>
<comment type="caution">
    <text evidence="16">The sequence shown here is derived from an EMBL/GenBank/DDBJ whole genome shotgun (WGS) entry which is preliminary data.</text>
</comment>
<evidence type="ECO:0000256" key="3">
    <source>
        <dbReference type="ARBA" id="ARBA00011209"/>
    </source>
</evidence>
<dbReference type="Pfam" id="PF01409">
    <property type="entry name" value="tRNA-synt_2d"/>
    <property type="match status" value="1"/>
</dbReference>
<name>A0A8J6I2R6_9FIRM</name>
<dbReference type="InterPro" id="IPR004188">
    <property type="entry name" value="Phe-tRNA_ligase_II_N"/>
</dbReference>
<gene>
    <name evidence="13 16" type="primary">pheS</name>
    <name evidence="16" type="ORF">G5B42_08700</name>
</gene>
<dbReference type="InterPro" id="IPR006195">
    <property type="entry name" value="aa-tRNA-synth_II"/>
</dbReference>
<dbReference type="RefSeq" id="WP_181340081.1">
    <property type="nucleotide sequence ID" value="NZ_JAAKDE010000016.1"/>
</dbReference>
<dbReference type="InterPro" id="IPR002319">
    <property type="entry name" value="Phenylalanyl-tRNA_Synthase"/>
</dbReference>
<evidence type="ECO:0000256" key="4">
    <source>
        <dbReference type="ARBA" id="ARBA00022490"/>
    </source>
</evidence>
<keyword evidence="17" id="KW-1185">Reference proteome</keyword>
<dbReference type="GO" id="GO:0016740">
    <property type="term" value="F:transferase activity"/>
    <property type="evidence" value="ECO:0007669"/>
    <property type="project" value="UniProtKB-ARBA"/>
</dbReference>
<protein>
    <recommendedName>
        <fullName evidence="13">Phenylalanine--tRNA ligase alpha subunit</fullName>
        <ecNumber evidence="13">6.1.1.20</ecNumber>
    </recommendedName>
    <alternativeName>
        <fullName evidence="13">Phenylalanyl-tRNA synthetase alpha subunit</fullName>
        <shortName evidence="13">PheRS</shortName>
    </alternativeName>
</protein>
<dbReference type="GO" id="GO:0006432">
    <property type="term" value="P:phenylalanyl-tRNA aminoacylation"/>
    <property type="evidence" value="ECO:0007669"/>
    <property type="project" value="UniProtKB-UniRule"/>
</dbReference>
<keyword evidence="10 13" id="KW-0648">Protein biosynthesis</keyword>
<keyword evidence="8 13" id="KW-0067">ATP-binding</keyword>
<keyword evidence="4 13" id="KW-0963">Cytoplasm</keyword>
<evidence type="ECO:0000256" key="1">
    <source>
        <dbReference type="ARBA" id="ARBA00004496"/>
    </source>
</evidence>
<evidence type="ECO:0000256" key="5">
    <source>
        <dbReference type="ARBA" id="ARBA00022598"/>
    </source>
</evidence>
<reference evidence="16" key="1">
    <citation type="submission" date="2020-06" db="EMBL/GenBank/DDBJ databases">
        <title>Novel chitinolytic bacterium.</title>
        <authorList>
            <person name="Ungkulpasvich U."/>
            <person name="Kosugi A."/>
            <person name="Uke A."/>
        </authorList>
    </citation>
    <scope>NUCLEOTIDE SEQUENCE</scope>
    <source>
        <strain evidence="16">UUS1-1</strain>
    </source>
</reference>
<sequence length="340" mass="38942">MQDELKTIQEQALQEIQAAASSPELAEIRLKYFGKKGVVTKYSRTLGTLSAEERPLVGKAINELRERLETELKIRQAEMERREAEAKFEREKIDVELPGRRPRRGHPHPLQIIIEEITMTFLGMGFSVAEGPEVEFDYYNFEALNIPPEHPAREMHDSLYITDNILLRTHTSPVQIRAMEKLYPEPVRIIVPGRVYRRDALDATHSPLFHQIEGLLVDKGITFGDLKGVLTVFVKKFFGEDRQVRLRPSFFPFTEPSAEVDVSCVCQGKGCRICKNTGWIEILGSGSVHPKVLAMAKYDPEVYSGFAFGMGVERIAMLRYGITDIRHFYENDFRFLSQFC</sequence>
<dbReference type="PANTHER" id="PTHR11538">
    <property type="entry name" value="PHENYLALANYL-TRNA SYNTHETASE"/>
    <property type="match status" value="1"/>
</dbReference>
<keyword evidence="5 13" id="KW-0436">Ligase</keyword>
<dbReference type="PANTHER" id="PTHR11538:SF41">
    <property type="entry name" value="PHENYLALANINE--TRNA LIGASE, MITOCHONDRIAL"/>
    <property type="match status" value="1"/>
</dbReference>
<feature type="domain" description="Aminoacyl-transfer RNA synthetases class-II family profile" evidence="15">
    <location>
        <begin position="125"/>
        <end position="338"/>
    </location>
</feature>
<organism evidence="16 17">
    <name type="scientific">Capillibacterium thermochitinicola</name>
    <dbReference type="NCBI Taxonomy" id="2699427"/>
    <lineage>
        <taxon>Bacteria</taxon>
        <taxon>Bacillati</taxon>
        <taxon>Bacillota</taxon>
        <taxon>Capillibacterium</taxon>
    </lineage>
</organism>
<dbReference type="Proteomes" id="UP000657177">
    <property type="component" value="Unassembled WGS sequence"/>
</dbReference>
<evidence type="ECO:0000256" key="2">
    <source>
        <dbReference type="ARBA" id="ARBA00010207"/>
    </source>
</evidence>
<keyword evidence="11 13" id="KW-0030">Aminoacyl-tRNA synthetase</keyword>
<dbReference type="InterPro" id="IPR010978">
    <property type="entry name" value="tRNA-bd_arm"/>
</dbReference>
<dbReference type="GO" id="GO:0004826">
    <property type="term" value="F:phenylalanine-tRNA ligase activity"/>
    <property type="evidence" value="ECO:0007669"/>
    <property type="project" value="UniProtKB-UniRule"/>
</dbReference>
<dbReference type="GO" id="GO:0000049">
    <property type="term" value="F:tRNA binding"/>
    <property type="evidence" value="ECO:0007669"/>
    <property type="project" value="InterPro"/>
</dbReference>
<dbReference type="InterPro" id="IPR004529">
    <property type="entry name" value="Phe-tRNA-synth_IIc_asu"/>
</dbReference>
<dbReference type="CDD" id="cd00496">
    <property type="entry name" value="PheRS_alpha_core"/>
    <property type="match status" value="1"/>
</dbReference>
<dbReference type="Pfam" id="PF02912">
    <property type="entry name" value="Phe_tRNA-synt_N"/>
    <property type="match status" value="1"/>
</dbReference>
<dbReference type="GO" id="GO:0140096">
    <property type="term" value="F:catalytic activity, acting on a protein"/>
    <property type="evidence" value="ECO:0007669"/>
    <property type="project" value="UniProtKB-ARBA"/>
</dbReference>
<accession>A0A8J6I2R6</accession>
<feature type="binding site" evidence="13">
    <location>
        <position position="255"/>
    </location>
    <ligand>
        <name>Mg(2+)</name>
        <dbReference type="ChEBI" id="CHEBI:18420"/>
        <note>shared with beta subunit</note>
    </ligand>
</feature>
<evidence type="ECO:0000256" key="11">
    <source>
        <dbReference type="ARBA" id="ARBA00023146"/>
    </source>
</evidence>
<dbReference type="InterPro" id="IPR022911">
    <property type="entry name" value="Phe_tRNA_ligase_alpha1_bac"/>
</dbReference>
<proteinExistence type="inferred from homology"/>
<comment type="catalytic activity">
    <reaction evidence="12 13">
        <text>tRNA(Phe) + L-phenylalanine + ATP = L-phenylalanyl-tRNA(Phe) + AMP + diphosphate + H(+)</text>
        <dbReference type="Rhea" id="RHEA:19413"/>
        <dbReference type="Rhea" id="RHEA-COMP:9668"/>
        <dbReference type="Rhea" id="RHEA-COMP:9699"/>
        <dbReference type="ChEBI" id="CHEBI:15378"/>
        <dbReference type="ChEBI" id="CHEBI:30616"/>
        <dbReference type="ChEBI" id="CHEBI:33019"/>
        <dbReference type="ChEBI" id="CHEBI:58095"/>
        <dbReference type="ChEBI" id="CHEBI:78442"/>
        <dbReference type="ChEBI" id="CHEBI:78531"/>
        <dbReference type="ChEBI" id="CHEBI:456215"/>
        <dbReference type="EC" id="6.1.1.20"/>
    </reaction>
</comment>
<dbReference type="SUPFAM" id="SSF55681">
    <property type="entry name" value="Class II aaRS and biotin synthetases"/>
    <property type="match status" value="1"/>
</dbReference>
<evidence type="ECO:0000256" key="12">
    <source>
        <dbReference type="ARBA" id="ARBA00049255"/>
    </source>
</evidence>
<keyword evidence="6 13" id="KW-0479">Metal-binding</keyword>
<dbReference type="EMBL" id="JAAKDE010000016">
    <property type="protein sequence ID" value="MBA2133614.1"/>
    <property type="molecule type" value="Genomic_DNA"/>
</dbReference>